<name>A0AAU6W1Q3_9VIRU</name>
<reference evidence="1" key="1">
    <citation type="journal article" date="2024" name="J. Gen. Virol.">
        <title>Novel phages of Pseudomonas syringae unveil numerous potential auxiliary metabolic genes.</title>
        <authorList>
            <person name="Feltin C."/>
            <person name="Garneau J.R."/>
            <person name="Morris C.E."/>
            <person name="Berard A."/>
            <person name="Torres-Barcelo C."/>
        </authorList>
    </citation>
    <scope>NUCLEOTIDE SEQUENCE</scope>
</reference>
<proteinExistence type="predicted"/>
<protein>
    <submittedName>
        <fullName evidence="1">Uncharacterized protein</fullName>
    </submittedName>
</protein>
<organism evidence="1">
    <name type="scientific">Pseudomonas phage Touem01</name>
    <dbReference type="NCBI Taxonomy" id="3138548"/>
    <lineage>
        <taxon>Viruses</taxon>
    </lineage>
</organism>
<gene>
    <name evidence="1" type="ORF">Touem01_00018</name>
</gene>
<evidence type="ECO:0000313" key="1">
    <source>
        <dbReference type="EMBL" id="XAI70547.1"/>
    </source>
</evidence>
<accession>A0AAU6W1Q3</accession>
<dbReference type="EMBL" id="PP179325">
    <property type="protein sequence ID" value="XAI70547.1"/>
    <property type="molecule type" value="Genomic_DNA"/>
</dbReference>
<sequence length="91" mass="10030">MDNTTFPTVAIGDLPPHSWVRLADGDVGVIHDKVDHPGYRKVCVEIPGHRQPMRFLAFDCAVEHVTDRKGRRVAALQQTTPCEWASPAAVA</sequence>